<evidence type="ECO:0000256" key="1">
    <source>
        <dbReference type="SAM" id="MobiDB-lite"/>
    </source>
</evidence>
<gene>
    <name evidence="2" type="ORF">AMECASPLE_038529</name>
</gene>
<accession>A0ABV0YJB8</accession>
<keyword evidence="3" id="KW-1185">Reference proteome</keyword>
<sequence>MKACHQGRGAMKSSATYTTSSLISELEISDNCTGAKQKQFYAMVWRLAGCTQASLHTKNLLADCWPHQICPGLWVWAYQTRIQEDQGQHIGRYRQSKALPSHRKSKKKVSHMHEN</sequence>
<feature type="region of interest" description="Disordered" evidence="1">
    <location>
        <begin position="90"/>
        <end position="115"/>
    </location>
</feature>
<dbReference type="EMBL" id="JAHRIP010035394">
    <property type="protein sequence ID" value="MEQ2293934.1"/>
    <property type="molecule type" value="Genomic_DNA"/>
</dbReference>
<protein>
    <submittedName>
        <fullName evidence="2">Uncharacterized protein</fullName>
    </submittedName>
</protein>
<feature type="compositionally biased region" description="Basic residues" evidence="1">
    <location>
        <begin position="91"/>
        <end position="115"/>
    </location>
</feature>
<proteinExistence type="predicted"/>
<name>A0ABV0YJB8_9TELE</name>
<evidence type="ECO:0000313" key="3">
    <source>
        <dbReference type="Proteomes" id="UP001469553"/>
    </source>
</evidence>
<dbReference type="Proteomes" id="UP001469553">
    <property type="component" value="Unassembled WGS sequence"/>
</dbReference>
<organism evidence="2 3">
    <name type="scientific">Ameca splendens</name>
    <dbReference type="NCBI Taxonomy" id="208324"/>
    <lineage>
        <taxon>Eukaryota</taxon>
        <taxon>Metazoa</taxon>
        <taxon>Chordata</taxon>
        <taxon>Craniata</taxon>
        <taxon>Vertebrata</taxon>
        <taxon>Euteleostomi</taxon>
        <taxon>Actinopterygii</taxon>
        <taxon>Neopterygii</taxon>
        <taxon>Teleostei</taxon>
        <taxon>Neoteleostei</taxon>
        <taxon>Acanthomorphata</taxon>
        <taxon>Ovalentaria</taxon>
        <taxon>Atherinomorphae</taxon>
        <taxon>Cyprinodontiformes</taxon>
        <taxon>Goodeidae</taxon>
        <taxon>Ameca</taxon>
    </lineage>
</organism>
<evidence type="ECO:0000313" key="2">
    <source>
        <dbReference type="EMBL" id="MEQ2293934.1"/>
    </source>
</evidence>
<reference evidence="2 3" key="1">
    <citation type="submission" date="2021-06" db="EMBL/GenBank/DDBJ databases">
        <authorList>
            <person name="Palmer J.M."/>
        </authorList>
    </citation>
    <scope>NUCLEOTIDE SEQUENCE [LARGE SCALE GENOMIC DNA]</scope>
    <source>
        <strain evidence="2 3">AS_MEX2019</strain>
        <tissue evidence="2">Muscle</tissue>
    </source>
</reference>
<comment type="caution">
    <text evidence="2">The sequence shown here is derived from an EMBL/GenBank/DDBJ whole genome shotgun (WGS) entry which is preliminary data.</text>
</comment>